<feature type="signal peptide" evidence="1">
    <location>
        <begin position="1"/>
        <end position="19"/>
    </location>
</feature>
<dbReference type="SMART" id="SM00710">
    <property type="entry name" value="PbH1"/>
    <property type="match status" value="6"/>
</dbReference>
<comment type="caution">
    <text evidence="2">The sequence shown here is derived from an EMBL/GenBank/DDBJ whole genome shotgun (WGS) entry which is preliminary data.</text>
</comment>
<feature type="chain" id="PRO_5021479662" evidence="1">
    <location>
        <begin position="20"/>
        <end position="723"/>
    </location>
</feature>
<dbReference type="PANTHER" id="PTHR36453:SF1">
    <property type="entry name" value="RIGHT HANDED BETA HELIX DOMAIN-CONTAINING PROTEIN"/>
    <property type="match status" value="1"/>
</dbReference>
<dbReference type="PANTHER" id="PTHR36453">
    <property type="entry name" value="SECRETED PROTEIN-RELATED"/>
    <property type="match status" value="1"/>
</dbReference>
<dbReference type="InterPro" id="IPR011050">
    <property type="entry name" value="Pectin_lyase_fold/virulence"/>
</dbReference>
<dbReference type="Gene3D" id="2.160.20.10">
    <property type="entry name" value="Single-stranded right-handed beta-helix, Pectin lyase-like"/>
    <property type="match status" value="2"/>
</dbReference>
<dbReference type="OrthoDB" id="9763537at2"/>
<dbReference type="Proteomes" id="UP000297861">
    <property type="component" value="Unassembled WGS sequence"/>
</dbReference>
<dbReference type="InterPro" id="IPR006626">
    <property type="entry name" value="PbH1"/>
</dbReference>
<protein>
    <submittedName>
        <fullName evidence="2">Right-handed parallel beta-helix repeat-containing protein</fullName>
    </submittedName>
</protein>
<reference evidence="2 3" key="1">
    <citation type="submission" date="2019-03" db="EMBL/GenBank/DDBJ databases">
        <title>San Antonio Military Medical Center submission to MRSN (WRAIR), pending publication.</title>
        <authorList>
            <person name="Blyth D.M."/>
            <person name="Mccarthy S.L."/>
            <person name="Schall S.E."/>
            <person name="Stam J.A."/>
            <person name="Ong A.C."/>
            <person name="Mcgann P.T."/>
        </authorList>
    </citation>
    <scope>NUCLEOTIDE SEQUENCE [LARGE SCALE GENOMIC DNA]</scope>
    <source>
        <strain evidence="2 3">MRSN571793</strain>
    </source>
</reference>
<accession>A0A4Y8KX93</accession>
<name>A0A4Y8KX93_9BACT</name>
<dbReference type="InterPro" id="IPR012334">
    <property type="entry name" value="Pectin_lyas_fold"/>
</dbReference>
<dbReference type="RefSeq" id="WP_134437128.1">
    <property type="nucleotide sequence ID" value="NZ_SOML01000010.1"/>
</dbReference>
<sequence length="723" mass="81262">MKYILIAVSLLLFTAKASAVQPVKEFYVSLQGRLGNDGSKQYPFSSLNEAKEAVRKYIEKNSDTDINVWVRGGTYELLSSFELNNDNSGSESCAITYQSYPGEKVILTGGRIISPKRVKSISNSSTKNRFTDQSVADKIKVINLQDLGITDYGNIQITGFRRPYVNAAMELFINGQPFHLARYPNKSQIRIQPDEVIDAGVIKAEKEFYPGTIRFDKKRLALWGDAQNIFTCGNFKYAWATDQLKVKSIDANSGEVRFEDSHMFGISGEHEWNQYYYFNILEELDAPGEYYIDHKKGLLYFYPFSKIKSSDTIMVSLLEEPLIVMQNVNYISFRNIDFEAGRGIGVYMENTESNKIESCTIRNMGVVAVSIGKGSKPATIYGHPDETNPFLPGEKLSGGIGSLYDYIYENTTFNRDGGKNNGIINCLIENTGCGGISIGGGNRLTLEKAGNYVYNSEFTNCGRLDYSYKSPVNIDGVGNKIQHCQFNTCQATAIYIHGNDHIVEYNVIDGACKFMDDQGAVYLGRDPSEFGNIIRYNFLKNIGNIGITMGVYFDDGACGTQLYGNVFYKAGTRNVLVGGGQYNKIENNIFIDAEMAIHLDNRLENWAKNSLRPNGTFEIRMNAMNYKQPPFAKKYPEMIGYFEDSPAIPKHNDVKNNVFVRIKLINNGKKEWGPVLDQNMITDQDIGFADFAHQDFSLKDNSIVFEKLPEFKAIPFSKIGRIQ</sequence>
<dbReference type="AlphaFoldDB" id="A0A4Y8KX93"/>
<dbReference type="EMBL" id="SOML01000010">
    <property type="protein sequence ID" value="TFD94745.1"/>
    <property type="molecule type" value="Genomic_DNA"/>
</dbReference>
<gene>
    <name evidence="2" type="ORF">E2605_15405</name>
</gene>
<dbReference type="SUPFAM" id="SSF51126">
    <property type="entry name" value="Pectin lyase-like"/>
    <property type="match status" value="2"/>
</dbReference>
<evidence type="ECO:0000313" key="3">
    <source>
        <dbReference type="Proteomes" id="UP000297861"/>
    </source>
</evidence>
<evidence type="ECO:0000256" key="1">
    <source>
        <dbReference type="SAM" id="SignalP"/>
    </source>
</evidence>
<keyword evidence="3" id="KW-1185">Reference proteome</keyword>
<organism evidence="2 3">
    <name type="scientific">Dysgonomonas capnocytophagoides</name>
    <dbReference type="NCBI Taxonomy" id="45254"/>
    <lineage>
        <taxon>Bacteria</taxon>
        <taxon>Pseudomonadati</taxon>
        <taxon>Bacteroidota</taxon>
        <taxon>Bacteroidia</taxon>
        <taxon>Bacteroidales</taxon>
        <taxon>Dysgonomonadaceae</taxon>
        <taxon>Dysgonomonas</taxon>
    </lineage>
</organism>
<dbReference type="STRING" id="1121485.GCA_000426485_01747"/>
<keyword evidence="1" id="KW-0732">Signal</keyword>
<proteinExistence type="predicted"/>
<evidence type="ECO:0000313" key="2">
    <source>
        <dbReference type="EMBL" id="TFD94745.1"/>
    </source>
</evidence>